<proteinExistence type="predicted"/>
<feature type="compositionally biased region" description="Basic and acidic residues" evidence="1">
    <location>
        <begin position="933"/>
        <end position="944"/>
    </location>
</feature>
<feature type="compositionally biased region" description="Basic and acidic residues" evidence="1">
    <location>
        <begin position="613"/>
        <end position="638"/>
    </location>
</feature>
<evidence type="ECO:0000256" key="1">
    <source>
        <dbReference type="SAM" id="MobiDB-lite"/>
    </source>
</evidence>
<feature type="region of interest" description="Disordered" evidence="1">
    <location>
        <begin position="581"/>
        <end position="638"/>
    </location>
</feature>
<feature type="region of interest" description="Disordered" evidence="1">
    <location>
        <begin position="915"/>
        <end position="946"/>
    </location>
</feature>
<comment type="caution">
    <text evidence="2">The sequence shown here is derived from an EMBL/GenBank/DDBJ whole genome shotgun (WGS) entry which is preliminary data.</text>
</comment>
<sequence>MRAVPPVLRHVARSGRSTISHLYTDAVQLQASGRPGCVNFSTSVRWSRSLTACALGESLAAEEDHGVRNTKTAEASAVQALPGQASNTYDLSRWPGFRTSRNHPLNRDDWCILAATEEDLHFQCDVLADTPKDGQPRLVDWPQYANDITLWSCILEHRQRTEGDVGVAAVLEGLQKRRTLTAVEGPIAEQFWRTILDVAVRDREMLHSAWSYAEWLYSDHGVLWPNLYAGVVSFFVVEQDIQSTLLWHLRLSPSFCHYSEPLVQVLKQFLTNSDAKVRDILQALYMTSVRQNLYDEIIPYLFAQGEEGIARDWRRLFLSHHDFPTTESSRPFLQFLAGFHPKIQLTDKEQSFLTPSKPVLPSSATAELNDLVGDNSEVDVSFDYQISKSLGNVFGIREQTDNDSLGARWFATIDFSVETIIGTVSTLGFSEIGPLSLQAIARREPSPDRLLHHVAHLQKSGIGTGNSTYSETLQHLATVGDEELFEGLVYTTMHPQEFDNFPKHPSFLRCAAAEGDFMLCRLLLEASHLKTTQLLEELTNEALLVCLKANKASAMTGFFKIMADANIKVLHSTADAISKHISEEIAPWPGKDRPGKDRPGKDRPGKNRPGKNQPEKNQPEKNQPEKNQPEKNQPGKDRVNISSYANMHRQLLRLGYPLTVKATQIILFRLGREGLHDERDDLAFDIVDFYEGTLGPEKGSFRVHKLDLPDAVAQQLPKSETFMQLPSKLSTTSPHHPLHMVFSSELLGSIIRWGFRSSRGLPWNGTEFSKPADFFFARGIKLVAMLKERGVRADDSFVRSVIVPALTVLLLSGEIKRFHRPQKDSHHYVPPKVRETLSLKEAIRLCNLAYGSYVIERLPELIHHSMKEWKLKFRQTQPELFIPHNREYAVGSMLWVKYGPGGRPPFATKLKHLNRQEQEEAEPGHDPASQGSNDREGSKVKTEDDFFQDFEGFDRFLK</sequence>
<accession>A0A8S9A145</accession>
<organism evidence="2 3">
    <name type="scientific">Sordaria macrospora</name>
    <dbReference type="NCBI Taxonomy" id="5147"/>
    <lineage>
        <taxon>Eukaryota</taxon>
        <taxon>Fungi</taxon>
        <taxon>Dikarya</taxon>
        <taxon>Ascomycota</taxon>
        <taxon>Pezizomycotina</taxon>
        <taxon>Sordariomycetes</taxon>
        <taxon>Sordariomycetidae</taxon>
        <taxon>Sordariales</taxon>
        <taxon>Sordariaceae</taxon>
        <taxon>Sordaria</taxon>
    </lineage>
</organism>
<feature type="compositionally biased region" description="Basic and acidic residues" evidence="1">
    <location>
        <begin position="590"/>
        <end position="605"/>
    </location>
</feature>
<reference evidence="2 3" key="1">
    <citation type="submission" date="2017-07" db="EMBL/GenBank/DDBJ databases">
        <title>Genome sequence of the Sordaria macrospora wild type strain R19027.</title>
        <authorList>
            <person name="Nowrousian M."/>
            <person name="Teichert I."/>
            <person name="Kueck U."/>
        </authorList>
    </citation>
    <scope>NUCLEOTIDE SEQUENCE [LARGE SCALE GENOMIC DNA]</scope>
    <source>
        <strain evidence="2 3">R19027</strain>
        <tissue evidence="2">Mycelium</tissue>
    </source>
</reference>
<dbReference type="Proteomes" id="UP000433876">
    <property type="component" value="Unassembled WGS sequence"/>
</dbReference>
<dbReference type="AlphaFoldDB" id="A0A8S9A145"/>
<evidence type="ECO:0000313" key="2">
    <source>
        <dbReference type="EMBL" id="KAA8634541.1"/>
    </source>
</evidence>
<evidence type="ECO:0000313" key="3">
    <source>
        <dbReference type="Proteomes" id="UP000433876"/>
    </source>
</evidence>
<name>A0A8S9A145_SORMA</name>
<protein>
    <submittedName>
        <fullName evidence="2">Uncharacterized protein</fullName>
    </submittedName>
</protein>
<gene>
    <name evidence="2" type="ORF">SMACR_04473</name>
</gene>
<dbReference type="EMBL" id="NMPR01000021">
    <property type="protein sequence ID" value="KAA8634541.1"/>
    <property type="molecule type" value="Genomic_DNA"/>
</dbReference>
<dbReference type="VEuPathDB" id="FungiDB:SMAC_04473"/>
<feature type="compositionally biased region" description="Basic and acidic residues" evidence="1">
    <location>
        <begin position="915"/>
        <end position="925"/>
    </location>
</feature>